<comment type="caution">
    <text evidence="2">The sequence shown here is derived from an EMBL/GenBank/DDBJ whole genome shotgun (WGS) entry which is preliminary data.</text>
</comment>
<feature type="signal peptide" evidence="1">
    <location>
        <begin position="1"/>
        <end position="29"/>
    </location>
</feature>
<evidence type="ECO:0000256" key="1">
    <source>
        <dbReference type="SAM" id="SignalP"/>
    </source>
</evidence>
<evidence type="ECO:0000313" key="2">
    <source>
        <dbReference type="EMBL" id="TWT73567.1"/>
    </source>
</evidence>
<dbReference type="AlphaFoldDB" id="A0A5C5YCY0"/>
<dbReference type="Proteomes" id="UP000318478">
    <property type="component" value="Unassembled WGS sequence"/>
</dbReference>
<gene>
    <name evidence="2" type="ORF">Pla123a_39030</name>
</gene>
<dbReference type="EMBL" id="SJPO01000010">
    <property type="protein sequence ID" value="TWT73567.1"/>
    <property type="molecule type" value="Genomic_DNA"/>
</dbReference>
<name>A0A5C5YCY0_9BACT</name>
<sequence precursor="true">MRASFQKCVPLALAAFYSALALFGQTLHALPWLDHFSTNACEHCSCGLNHDDSPFARYRQTIPSGDQRQPVNPQPVDDCPICALFALSQDRPAPRPLVVVAGLATVVAPAIEPRVPYAPGRAPRSRGPPAAPLL</sequence>
<evidence type="ECO:0000313" key="3">
    <source>
        <dbReference type="Proteomes" id="UP000318478"/>
    </source>
</evidence>
<evidence type="ECO:0008006" key="4">
    <source>
        <dbReference type="Google" id="ProtNLM"/>
    </source>
</evidence>
<keyword evidence="3" id="KW-1185">Reference proteome</keyword>
<keyword evidence="1" id="KW-0732">Signal</keyword>
<feature type="chain" id="PRO_5022856872" description="DUF2946 domain-containing protein" evidence="1">
    <location>
        <begin position="30"/>
        <end position="134"/>
    </location>
</feature>
<organism evidence="2 3">
    <name type="scientific">Posidoniimonas polymericola</name>
    <dbReference type="NCBI Taxonomy" id="2528002"/>
    <lineage>
        <taxon>Bacteria</taxon>
        <taxon>Pseudomonadati</taxon>
        <taxon>Planctomycetota</taxon>
        <taxon>Planctomycetia</taxon>
        <taxon>Pirellulales</taxon>
        <taxon>Lacipirellulaceae</taxon>
        <taxon>Posidoniimonas</taxon>
    </lineage>
</organism>
<proteinExistence type="predicted"/>
<protein>
    <recommendedName>
        <fullName evidence="4">DUF2946 domain-containing protein</fullName>
    </recommendedName>
</protein>
<reference evidence="2 3" key="1">
    <citation type="submission" date="2019-02" db="EMBL/GenBank/DDBJ databases">
        <title>Deep-cultivation of Planctomycetes and their phenomic and genomic characterization uncovers novel biology.</title>
        <authorList>
            <person name="Wiegand S."/>
            <person name="Jogler M."/>
            <person name="Boedeker C."/>
            <person name="Pinto D."/>
            <person name="Vollmers J."/>
            <person name="Rivas-Marin E."/>
            <person name="Kohn T."/>
            <person name="Peeters S.H."/>
            <person name="Heuer A."/>
            <person name="Rast P."/>
            <person name="Oberbeckmann S."/>
            <person name="Bunk B."/>
            <person name="Jeske O."/>
            <person name="Meyerdierks A."/>
            <person name="Storesund J.E."/>
            <person name="Kallscheuer N."/>
            <person name="Luecker S."/>
            <person name="Lage O.M."/>
            <person name="Pohl T."/>
            <person name="Merkel B.J."/>
            <person name="Hornburger P."/>
            <person name="Mueller R.-W."/>
            <person name="Bruemmer F."/>
            <person name="Labrenz M."/>
            <person name="Spormann A.M."/>
            <person name="Op Den Camp H."/>
            <person name="Overmann J."/>
            <person name="Amann R."/>
            <person name="Jetten M.S.M."/>
            <person name="Mascher T."/>
            <person name="Medema M.H."/>
            <person name="Devos D.P."/>
            <person name="Kaster A.-K."/>
            <person name="Ovreas L."/>
            <person name="Rohde M."/>
            <person name="Galperin M.Y."/>
            <person name="Jogler C."/>
        </authorList>
    </citation>
    <scope>NUCLEOTIDE SEQUENCE [LARGE SCALE GENOMIC DNA]</scope>
    <source>
        <strain evidence="2 3">Pla123a</strain>
    </source>
</reference>
<accession>A0A5C5YCY0</accession>